<dbReference type="EMBL" id="KP830089">
    <property type="protein sequence ID" value="AKA59374.1"/>
    <property type="molecule type" value="Genomic_DNA"/>
</dbReference>
<dbReference type="PRINTS" id="PR00359">
    <property type="entry name" value="BP450"/>
</dbReference>
<evidence type="ECO:0000256" key="7">
    <source>
        <dbReference type="RuleBase" id="RU000461"/>
    </source>
</evidence>
<keyword evidence="4 7" id="KW-0560">Oxidoreductase</keyword>
<protein>
    <submittedName>
        <fullName evidence="8">Cytochrome P450 hydroxylase</fullName>
    </submittedName>
</protein>
<dbReference type="PROSITE" id="PS00086">
    <property type="entry name" value="CYTOCHROME_P450"/>
    <property type="match status" value="1"/>
</dbReference>
<dbReference type="InterPro" id="IPR017972">
    <property type="entry name" value="Cyt_P450_CS"/>
</dbReference>
<dbReference type="AlphaFoldDB" id="A0A0E3M260"/>
<dbReference type="CDD" id="cd11033">
    <property type="entry name" value="CYP142-like"/>
    <property type="match status" value="1"/>
</dbReference>
<keyword evidence="5 7" id="KW-0408">Iron</keyword>
<evidence type="ECO:0000256" key="5">
    <source>
        <dbReference type="ARBA" id="ARBA00023004"/>
    </source>
</evidence>
<dbReference type="InterPro" id="IPR036396">
    <property type="entry name" value="Cyt_P450_sf"/>
</dbReference>
<evidence type="ECO:0000256" key="6">
    <source>
        <dbReference type="ARBA" id="ARBA00023033"/>
    </source>
</evidence>
<dbReference type="Pfam" id="PF00067">
    <property type="entry name" value="p450"/>
    <property type="match status" value="1"/>
</dbReference>
<evidence type="ECO:0000313" key="8">
    <source>
        <dbReference type="EMBL" id="AKA59374.1"/>
    </source>
</evidence>
<dbReference type="PANTHER" id="PTHR46696">
    <property type="entry name" value="P450, PUTATIVE (EUROFUNG)-RELATED"/>
    <property type="match status" value="1"/>
</dbReference>
<dbReference type="Gene3D" id="1.10.630.10">
    <property type="entry name" value="Cytochrome P450"/>
    <property type="match status" value="1"/>
</dbReference>
<dbReference type="InterPro" id="IPR001128">
    <property type="entry name" value="Cyt_P450"/>
</dbReference>
<organism evidence="8">
    <name type="scientific">uncultured bacterium AB_9</name>
    <dbReference type="NCBI Taxonomy" id="1630012"/>
    <lineage>
        <taxon>Bacteria</taxon>
        <taxon>environmental samples</taxon>
    </lineage>
</organism>
<dbReference type="GO" id="GO:0020037">
    <property type="term" value="F:heme binding"/>
    <property type="evidence" value="ECO:0007669"/>
    <property type="project" value="InterPro"/>
</dbReference>
<dbReference type="SUPFAM" id="SSF48264">
    <property type="entry name" value="Cytochrome P450"/>
    <property type="match status" value="1"/>
</dbReference>
<dbReference type="PANTHER" id="PTHR46696:SF4">
    <property type="entry name" value="BIOTIN BIOSYNTHESIS CYTOCHROME P450"/>
    <property type="match status" value="1"/>
</dbReference>
<keyword evidence="2 7" id="KW-0349">Heme</keyword>
<accession>A0A0E3M260</accession>
<keyword evidence="6 7" id="KW-0503">Monooxygenase</keyword>
<sequence length="406" mass="45002">MTIGTIDLTDPDAFVRGDHHEMFRRLRAHDPVHHHPSPYGAFWALTRYEDVQAAYLDNTVLLSSGGAMLGGSYRNEADTAAGRMLVSTDSPRHRQLRQLMYPAFHSELAERCQRQVTTLVNDAVDAALRDGGCDFATTIAWELPAGVLMAMMGIGRSDAHALISMTRRMIGFRDPAYQRTTDDERLYLAAVQSEIFEFFFDLIQERRHRPGDDLVGLLATARLNGRPLSDEDIVFNCMNAAVGGNETTSHTMSAGVIALMEHPEQHQALLSDPGLLDTAINEMLRWASTNAYVQRVAAHDVEIGGRLIRAGDSVTLWNVSANRDPTQFADPDRFDLGRTPNRHLSFGSGPHRCIGAALATMEMTVLLRRVIADRIRFTPAGDAQRTRSNFILGVNHLPVHMTRSGS</sequence>
<dbReference type="GO" id="GO:0036199">
    <property type="term" value="F:cholest-4-en-3-one 26-monooxygenase activity"/>
    <property type="evidence" value="ECO:0007669"/>
    <property type="project" value="TreeGrafter"/>
</dbReference>
<evidence type="ECO:0000256" key="3">
    <source>
        <dbReference type="ARBA" id="ARBA00022723"/>
    </source>
</evidence>
<proteinExistence type="inferred from homology"/>
<name>A0A0E3M260_9BACT</name>
<dbReference type="InterPro" id="IPR002397">
    <property type="entry name" value="Cyt_P450_B"/>
</dbReference>
<evidence type="ECO:0000256" key="2">
    <source>
        <dbReference type="ARBA" id="ARBA00022617"/>
    </source>
</evidence>
<dbReference type="FunFam" id="1.10.630.10:FF:000018">
    <property type="entry name" value="Cytochrome P450 monooxygenase"/>
    <property type="match status" value="1"/>
</dbReference>
<evidence type="ECO:0000256" key="1">
    <source>
        <dbReference type="ARBA" id="ARBA00010617"/>
    </source>
</evidence>
<evidence type="ECO:0000256" key="4">
    <source>
        <dbReference type="ARBA" id="ARBA00023002"/>
    </source>
</evidence>
<comment type="similarity">
    <text evidence="1 7">Belongs to the cytochrome P450 family.</text>
</comment>
<dbReference type="GO" id="GO:0006707">
    <property type="term" value="P:cholesterol catabolic process"/>
    <property type="evidence" value="ECO:0007669"/>
    <property type="project" value="TreeGrafter"/>
</dbReference>
<dbReference type="PRINTS" id="PR00385">
    <property type="entry name" value="P450"/>
</dbReference>
<keyword evidence="3 7" id="KW-0479">Metal-binding</keyword>
<dbReference type="GO" id="GO:0008395">
    <property type="term" value="F:steroid hydroxylase activity"/>
    <property type="evidence" value="ECO:0007669"/>
    <property type="project" value="TreeGrafter"/>
</dbReference>
<reference evidence="8" key="1">
    <citation type="journal article" date="2015" name="Proc. Natl. Acad. Sci. U.S.A.">
        <title>Multiplexed metagenome mining using short DNA sequence tags facilitates targeted discovery of epoxyketone proteasome inhibitors.</title>
        <authorList>
            <person name="Owen J.G."/>
            <person name="Charlop-Powers Z."/>
            <person name="Smith A.G."/>
            <person name="Ternei M.A."/>
            <person name="Calle P.Y."/>
            <person name="Reddy B.V."/>
            <person name="Montiel D."/>
            <person name="Brady S.F."/>
        </authorList>
    </citation>
    <scope>NUCLEOTIDE SEQUENCE</scope>
</reference>
<dbReference type="GO" id="GO:0005506">
    <property type="term" value="F:iron ion binding"/>
    <property type="evidence" value="ECO:0007669"/>
    <property type="project" value="InterPro"/>
</dbReference>